<protein>
    <submittedName>
        <fullName evidence="1">Uncharacterized protein</fullName>
    </submittedName>
</protein>
<sequence>MMILGLGLRDLMFQSILRNFILGGDTLFVDWQFFMTRVRRLRPLARTRSHGCSCLQSFGGYFGLQRIELSPKVRVTVKLSSNVSIYTAIVIFKGLLSVLKELLFGVDNGT</sequence>
<proteinExistence type="predicted"/>
<reference evidence="1" key="1">
    <citation type="submission" date="2020-09" db="EMBL/GenBank/DDBJ databases">
        <title>Genome-Enabled Discovery of Anthraquinone Biosynthesis in Senna tora.</title>
        <authorList>
            <person name="Kang S.-H."/>
            <person name="Pandey R.P."/>
            <person name="Lee C.-M."/>
            <person name="Sim J.-S."/>
            <person name="Jeong J.-T."/>
            <person name="Choi B.-S."/>
            <person name="Jung M."/>
            <person name="Ginzburg D."/>
            <person name="Zhao K."/>
            <person name="Won S.Y."/>
            <person name="Oh T.-J."/>
            <person name="Yu Y."/>
            <person name="Kim N.-H."/>
            <person name="Lee O.R."/>
            <person name="Lee T.-H."/>
            <person name="Bashyal P."/>
            <person name="Kim T.-S."/>
            <person name="Lee W.-H."/>
            <person name="Kawkins C."/>
            <person name="Kim C.-K."/>
            <person name="Kim J.S."/>
            <person name="Ahn B.O."/>
            <person name="Rhee S.Y."/>
            <person name="Sohng J.K."/>
        </authorList>
    </citation>
    <scope>NUCLEOTIDE SEQUENCE</scope>
    <source>
        <tissue evidence="1">Leaf</tissue>
    </source>
</reference>
<dbReference type="Proteomes" id="UP000634136">
    <property type="component" value="Unassembled WGS sequence"/>
</dbReference>
<evidence type="ECO:0000313" key="2">
    <source>
        <dbReference type="Proteomes" id="UP000634136"/>
    </source>
</evidence>
<accession>A0A834XG61</accession>
<evidence type="ECO:0000313" key="1">
    <source>
        <dbReference type="EMBL" id="KAF7844748.1"/>
    </source>
</evidence>
<comment type="caution">
    <text evidence="1">The sequence shown here is derived from an EMBL/GenBank/DDBJ whole genome shotgun (WGS) entry which is preliminary data.</text>
</comment>
<dbReference type="AlphaFoldDB" id="A0A834XG61"/>
<organism evidence="1 2">
    <name type="scientific">Senna tora</name>
    <dbReference type="NCBI Taxonomy" id="362788"/>
    <lineage>
        <taxon>Eukaryota</taxon>
        <taxon>Viridiplantae</taxon>
        <taxon>Streptophyta</taxon>
        <taxon>Embryophyta</taxon>
        <taxon>Tracheophyta</taxon>
        <taxon>Spermatophyta</taxon>
        <taxon>Magnoliopsida</taxon>
        <taxon>eudicotyledons</taxon>
        <taxon>Gunneridae</taxon>
        <taxon>Pentapetalae</taxon>
        <taxon>rosids</taxon>
        <taxon>fabids</taxon>
        <taxon>Fabales</taxon>
        <taxon>Fabaceae</taxon>
        <taxon>Caesalpinioideae</taxon>
        <taxon>Cassia clade</taxon>
        <taxon>Senna</taxon>
    </lineage>
</organism>
<gene>
    <name evidence="1" type="ORF">G2W53_001653</name>
</gene>
<keyword evidence="2" id="KW-1185">Reference proteome</keyword>
<name>A0A834XG61_9FABA</name>
<dbReference type="EMBL" id="JAAIUW010000001">
    <property type="protein sequence ID" value="KAF7844748.1"/>
    <property type="molecule type" value="Genomic_DNA"/>
</dbReference>